<feature type="transmembrane region" description="Helical" evidence="1">
    <location>
        <begin position="88"/>
        <end position="104"/>
    </location>
</feature>
<keyword evidence="1" id="KW-0812">Transmembrane</keyword>
<organism evidence="2 3">
    <name type="scientific">Cellulomonas pakistanensis</name>
    <dbReference type="NCBI Taxonomy" id="992287"/>
    <lineage>
        <taxon>Bacteria</taxon>
        <taxon>Bacillati</taxon>
        <taxon>Actinomycetota</taxon>
        <taxon>Actinomycetes</taxon>
        <taxon>Micrococcales</taxon>
        <taxon>Cellulomonadaceae</taxon>
        <taxon>Cellulomonas</taxon>
    </lineage>
</organism>
<keyword evidence="1" id="KW-0472">Membrane</keyword>
<reference evidence="2" key="1">
    <citation type="submission" date="2021-01" db="EMBL/GenBank/DDBJ databases">
        <title>Whole genome shotgun sequence of Cellulomonas pakistanensis NBRC 110800.</title>
        <authorList>
            <person name="Komaki H."/>
            <person name="Tamura T."/>
        </authorList>
    </citation>
    <scope>NUCLEOTIDE SEQUENCE</scope>
    <source>
        <strain evidence="2">NBRC 110800</strain>
    </source>
</reference>
<comment type="caution">
    <text evidence="2">The sequence shown here is derived from an EMBL/GenBank/DDBJ whole genome shotgun (WGS) entry which is preliminary data.</text>
</comment>
<protein>
    <submittedName>
        <fullName evidence="2">Uncharacterized protein</fullName>
    </submittedName>
</protein>
<dbReference type="AlphaFoldDB" id="A0A919PB10"/>
<accession>A0A919PB10</accession>
<gene>
    <name evidence="2" type="ORF">Cpa01nite_03330</name>
</gene>
<name>A0A919PB10_9CELL</name>
<dbReference type="RefSeq" id="WP_203667000.1">
    <property type="nucleotide sequence ID" value="NZ_BONO01000002.1"/>
</dbReference>
<evidence type="ECO:0000313" key="2">
    <source>
        <dbReference type="EMBL" id="GIG34952.1"/>
    </source>
</evidence>
<dbReference type="Proteomes" id="UP000642125">
    <property type="component" value="Unassembled WGS sequence"/>
</dbReference>
<evidence type="ECO:0000313" key="3">
    <source>
        <dbReference type="Proteomes" id="UP000642125"/>
    </source>
</evidence>
<dbReference type="EMBL" id="BONO01000002">
    <property type="protein sequence ID" value="GIG34952.1"/>
    <property type="molecule type" value="Genomic_DNA"/>
</dbReference>
<feature type="transmembrane region" description="Helical" evidence="1">
    <location>
        <begin position="110"/>
        <end position="131"/>
    </location>
</feature>
<keyword evidence="3" id="KW-1185">Reference proteome</keyword>
<evidence type="ECO:0000256" key="1">
    <source>
        <dbReference type="SAM" id="Phobius"/>
    </source>
</evidence>
<sequence>MPTPTAERREAARRAGWTRTGFRDAWAVSRTVAASMAPGTGRRYRVLVAWCRPAAVLTALLTPLYHRVQDDGGLVCVALARPHSSRRTFVLGVAAFPVVAFGLGTLAEVAYWPVLITGAVLQLYALGVSACQGVRDRSERPVPERWGPVRGPALTQHGWSVGRIRADETARGAAVPAIGDLLDAVVPAGDAVHAYARSDREQADLALLGFAEPRGEHGPMVLIAPTTRG</sequence>
<keyword evidence="1" id="KW-1133">Transmembrane helix</keyword>
<proteinExistence type="predicted"/>